<name>A0A1Q4VCB8_9ACTN</name>
<keyword evidence="1" id="KW-0808">Transferase</keyword>
<protein>
    <submittedName>
        <fullName evidence="1">Aminoglycoside phosphotransferase</fullName>
    </submittedName>
</protein>
<keyword evidence="2" id="KW-1185">Reference proteome</keyword>
<dbReference type="Gene3D" id="3.90.1200.10">
    <property type="match status" value="1"/>
</dbReference>
<dbReference type="EMBL" id="LFBV01000001">
    <property type="protein sequence ID" value="OKH95399.1"/>
    <property type="molecule type" value="Genomic_DNA"/>
</dbReference>
<dbReference type="GO" id="GO:0016740">
    <property type="term" value="F:transferase activity"/>
    <property type="evidence" value="ECO:0007669"/>
    <property type="project" value="UniProtKB-KW"/>
</dbReference>
<gene>
    <name evidence="1" type="ORF">AB852_00550</name>
</gene>
<dbReference type="STRING" id="1048205.AB852_00550"/>
<dbReference type="Proteomes" id="UP000186455">
    <property type="component" value="Unassembled WGS sequence"/>
</dbReference>
<dbReference type="AlphaFoldDB" id="A0A1Q4VCB8"/>
<dbReference type="InterPro" id="IPR011009">
    <property type="entry name" value="Kinase-like_dom_sf"/>
</dbReference>
<evidence type="ECO:0000313" key="2">
    <source>
        <dbReference type="Proteomes" id="UP000186455"/>
    </source>
</evidence>
<organism evidence="1 2">
    <name type="scientific">Streptomyces uncialis</name>
    <dbReference type="NCBI Taxonomy" id="1048205"/>
    <lineage>
        <taxon>Bacteria</taxon>
        <taxon>Bacillati</taxon>
        <taxon>Actinomycetota</taxon>
        <taxon>Actinomycetes</taxon>
        <taxon>Kitasatosporales</taxon>
        <taxon>Streptomycetaceae</taxon>
        <taxon>Streptomyces</taxon>
    </lineage>
</organism>
<comment type="caution">
    <text evidence="1">The sequence shown here is derived from an EMBL/GenBank/DDBJ whole genome shotgun (WGS) entry which is preliminary data.</text>
</comment>
<accession>A0A1Q4VCB8</accession>
<dbReference type="RefSeq" id="WP_073782457.1">
    <property type="nucleotide sequence ID" value="NZ_LFBV01000001.1"/>
</dbReference>
<sequence length="271" mass="29756">MATDRIPLEDLPADRRAALTQQLGPISKIENAKGGLNSDVAARMVTPQGTFYVKGMRTTHPRVWTQAREAEVNPIVAGAAAPRLHWRTVADGWDLNVFEALDGHHADYRPGSPDLPHVAALLTRLTSLRPPEGLVLRHAEQRLTRYAASPSDLEQFQGDHLCHTDLNDENVLVVGARAWLVDWAWATRGAAWLDAAYWVIWLIAAGHHTALSAEREAAAVPFFGTASASAVTAFAEANANLWEEITDGDPDPWATRVYVAAQSWLMHRKGL</sequence>
<dbReference type="SUPFAM" id="SSF56112">
    <property type="entry name" value="Protein kinase-like (PK-like)"/>
    <property type="match status" value="1"/>
</dbReference>
<evidence type="ECO:0000313" key="1">
    <source>
        <dbReference type="EMBL" id="OKH95399.1"/>
    </source>
</evidence>
<proteinExistence type="predicted"/>
<reference evidence="1 2" key="1">
    <citation type="submission" date="2015-06" db="EMBL/GenBank/DDBJ databases">
        <title>Cloning and characterization of the uncialamcin biosynthetic gene cluster.</title>
        <authorList>
            <person name="Yan X."/>
            <person name="Huang T."/>
            <person name="Ge H."/>
            <person name="Shen B."/>
        </authorList>
    </citation>
    <scope>NUCLEOTIDE SEQUENCE [LARGE SCALE GENOMIC DNA]</scope>
    <source>
        <strain evidence="1 2">DCA2648</strain>
    </source>
</reference>